<accession>A0A387FGF6</accession>
<feature type="chain" id="PRO_5017211851" description="Beta-lactamase" evidence="9">
    <location>
        <begin position="23"/>
        <end position="267"/>
    </location>
</feature>
<organism evidence="11 12">
    <name type="scientific">Rhizobium jaguaris</name>
    <dbReference type="NCBI Taxonomy" id="1312183"/>
    <lineage>
        <taxon>Bacteria</taxon>
        <taxon>Pseudomonadati</taxon>
        <taxon>Pseudomonadota</taxon>
        <taxon>Alphaproteobacteria</taxon>
        <taxon>Hyphomicrobiales</taxon>
        <taxon>Rhizobiaceae</taxon>
        <taxon>Rhizobium/Agrobacterium group</taxon>
        <taxon>Rhizobium</taxon>
    </lineage>
</organism>
<comment type="similarity">
    <text evidence="2 8">Belongs to the class-D beta-lactamase family.</text>
</comment>
<evidence type="ECO:0000256" key="3">
    <source>
        <dbReference type="ARBA" id="ARBA00012865"/>
    </source>
</evidence>
<keyword evidence="6 8" id="KW-0046">Antibiotic resistance</keyword>
<evidence type="ECO:0000256" key="4">
    <source>
        <dbReference type="ARBA" id="ARBA00022729"/>
    </source>
</evidence>
<dbReference type="InterPro" id="IPR001460">
    <property type="entry name" value="PCN-bd_Tpept"/>
</dbReference>
<evidence type="ECO:0000256" key="9">
    <source>
        <dbReference type="SAM" id="SignalP"/>
    </source>
</evidence>
<evidence type="ECO:0000256" key="8">
    <source>
        <dbReference type="RuleBase" id="RU361140"/>
    </source>
</evidence>
<protein>
    <recommendedName>
        <fullName evidence="3 8">Beta-lactamase</fullName>
        <ecNumber evidence="3 8">3.5.2.6</ecNumber>
    </recommendedName>
</protein>
<proteinExistence type="inferred from homology"/>
<dbReference type="AlphaFoldDB" id="A0A387FGF6"/>
<dbReference type="GO" id="GO:0071555">
    <property type="term" value="P:cell wall organization"/>
    <property type="evidence" value="ECO:0007669"/>
    <property type="project" value="TreeGrafter"/>
</dbReference>
<gene>
    <name evidence="11" type="primary">blaOXA</name>
    <name evidence="11" type="ORF">CCGE525_01340</name>
</gene>
<dbReference type="GO" id="GO:0017001">
    <property type="term" value="P:antibiotic catabolic process"/>
    <property type="evidence" value="ECO:0007669"/>
    <property type="project" value="InterPro"/>
</dbReference>
<feature type="signal peptide" evidence="9">
    <location>
        <begin position="1"/>
        <end position="22"/>
    </location>
</feature>
<evidence type="ECO:0000259" key="10">
    <source>
        <dbReference type="Pfam" id="PF00905"/>
    </source>
</evidence>
<evidence type="ECO:0000256" key="2">
    <source>
        <dbReference type="ARBA" id="ARBA00007898"/>
    </source>
</evidence>
<dbReference type="NCBIfam" id="NF000270">
    <property type="entry name" value="bla_class_D_alt"/>
    <property type="match status" value="1"/>
</dbReference>
<dbReference type="Proteomes" id="UP000282195">
    <property type="component" value="Chromosome"/>
</dbReference>
<evidence type="ECO:0000256" key="1">
    <source>
        <dbReference type="ARBA" id="ARBA00001526"/>
    </source>
</evidence>
<evidence type="ECO:0000256" key="7">
    <source>
        <dbReference type="PIRSR" id="PIRSR602137-50"/>
    </source>
</evidence>
<feature type="domain" description="Penicillin-binding protein transpeptidase" evidence="10">
    <location>
        <begin position="26"/>
        <end position="252"/>
    </location>
</feature>
<feature type="active site" description="Acyl-ester intermediate" evidence="7">
    <location>
        <position position="52"/>
    </location>
</feature>
<keyword evidence="12" id="KW-1185">Reference proteome</keyword>
<dbReference type="PROSITE" id="PS00337">
    <property type="entry name" value="BETA_LACTAMASE_D"/>
    <property type="match status" value="1"/>
</dbReference>
<dbReference type="GO" id="GO:0008658">
    <property type="term" value="F:penicillin binding"/>
    <property type="evidence" value="ECO:0007669"/>
    <property type="project" value="InterPro"/>
</dbReference>
<dbReference type="OrthoDB" id="9762883at2"/>
<dbReference type="RefSeq" id="WP_120702710.1">
    <property type="nucleotide sequence ID" value="NZ_CP032694.1"/>
</dbReference>
<dbReference type="GO" id="GO:0005886">
    <property type="term" value="C:plasma membrane"/>
    <property type="evidence" value="ECO:0007669"/>
    <property type="project" value="TreeGrafter"/>
</dbReference>
<comment type="catalytic activity">
    <reaction evidence="1 8">
        <text>a beta-lactam + H2O = a substituted beta-amino acid</text>
        <dbReference type="Rhea" id="RHEA:20401"/>
        <dbReference type="ChEBI" id="CHEBI:15377"/>
        <dbReference type="ChEBI" id="CHEBI:35627"/>
        <dbReference type="ChEBI" id="CHEBI:140347"/>
        <dbReference type="EC" id="3.5.2.6"/>
    </reaction>
</comment>
<dbReference type="GO" id="GO:0046677">
    <property type="term" value="P:response to antibiotic"/>
    <property type="evidence" value="ECO:0007669"/>
    <property type="project" value="UniProtKB-UniRule"/>
</dbReference>
<evidence type="ECO:0000256" key="5">
    <source>
        <dbReference type="ARBA" id="ARBA00022801"/>
    </source>
</evidence>
<dbReference type="Pfam" id="PF00905">
    <property type="entry name" value="Transpeptidase"/>
    <property type="match status" value="1"/>
</dbReference>
<keyword evidence="5 8" id="KW-0378">Hydrolase</keyword>
<dbReference type="PANTHER" id="PTHR30627">
    <property type="entry name" value="PEPTIDOGLYCAN D,D-TRANSPEPTIDASE"/>
    <property type="match status" value="1"/>
</dbReference>
<dbReference type="InterPro" id="IPR050515">
    <property type="entry name" value="Beta-lactam/transpept"/>
</dbReference>
<dbReference type="EMBL" id="CP032694">
    <property type="protein sequence ID" value="AYG57609.1"/>
    <property type="molecule type" value="Genomic_DNA"/>
</dbReference>
<dbReference type="PANTHER" id="PTHR30627:SF6">
    <property type="entry name" value="BETA-LACTAMASE YBXI-RELATED"/>
    <property type="match status" value="1"/>
</dbReference>
<reference evidence="11 12" key="1">
    <citation type="submission" date="2018-10" db="EMBL/GenBank/DDBJ databases">
        <title>Rhizobium etli, R. leguminosarum and a new Rhizobium genospecies from Phaseolus dumosus.</title>
        <authorList>
            <person name="Ramirez-Puebla S.T."/>
            <person name="Rogel-Hernandez M.A."/>
            <person name="Guerrero G."/>
            <person name="Ormeno-Orrillo E."/>
            <person name="Martinez-Romero J.C."/>
            <person name="Negrete-Yankelevich S."/>
            <person name="Martinez-Romero E."/>
        </authorList>
    </citation>
    <scope>NUCLEOTIDE SEQUENCE [LARGE SCALE GENOMIC DNA]</scope>
    <source>
        <strain evidence="11 12">CCGE525</strain>
    </source>
</reference>
<evidence type="ECO:0000313" key="12">
    <source>
        <dbReference type="Proteomes" id="UP000282195"/>
    </source>
</evidence>
<feature type="modified residue" description="N6-carboxylysine" evidence="7">
    <location>
        <position position="55"/>
    </location>
</feature>
<evidence type="ECO:0000256" key="6">
    <source>
        <dbReference type="ARBA" id="ARBA00023251"/>
    </source>
</evidence>
<dbReference type="EC" id="3.5.2.6" evidence="3 8"/>
<dbReference type="SUPFAM" id="SSF56601">
    <property type="entry name" value="beta-lactamase/transpeptidase-like"/>
    <property type="match status" value="1"/>
</dbReference>
<keyword evidence="4 9" id="KW-0732">Signal</keyword>
<name>A0A387FGF6_9HYPH</name>
<dbReference type="GO" id="GO:0008800">
    <property type="term" value="F:beta-lactamase activity"/>
    <property type="evidence" value="ECO:0007669"/>
    <property type="project" value="UniProtKB-UniRule"/>
</dbReference>
<evidence type="ECO:0000313" key="11">
    <source>
        <dbReference type="EMBL" id="AYG57609.1"/>
    </source>
</evidence>
<dbReference type="InterPro" id="IPR012338">
    <property type="entry name" value="Beta-lactam/transpept-like"/>
</dbReference>
<dbReference type="InterPro" id="IPR002137">
    <property type="entry name" value="Beta-lactam_class-D_AS"/>
</dbReference>
<sequence>MDYRFVPLALLAATLSISTADAKILCTVVANAADGKVLLQQGDCATRVTPASTFKIALSLMGFDAGFLKDEHTPLLPYRKGYVDWRGAEWRQPTDPALWIKYSVVWFSQQVTHTLGTDRVHDYAVKFRYGNADFSGDAGKNNGLDRAWIGSSLKISPLEQTAFLGKLVTRQLPVSPQAFDMTERITEVATLSNGWDIHGKTGSARPGGAADKAYPYGWFVGWAAKSDRRLVFARLTQDEKKEQGVAGKRARDAFLKELPSLIIQLAH</sequence>
<dbReference type="Gene3D" id="3.40.710.10">
    <property type="entry name" value="DD-peptidase/beta-lactamase superfamily"/>
    <property type="match status" value="1"/>
</dbReference>
<dbReference type="KEGG" id="rjg:CCGE525_01340"/>